<name>A0A559MJI5_9HELO</name>
<evidence type="ECO:0000313" key="2">
    <source>
        <dbReference type="Proteomes" id="UP000315522"/>
    </source>
</evidence>
<dbReference type="EMBL" id="QGML01000182">
    <property type="protein sequence ID" value="TVY93125.1"/>
    <property type="molecule type" value="Genomic_DNA"/>
</dbReference>
<sequence>MASLGLVERATVFDGALVLKSYCSMFVPTKRIKDSIQWHFVRNAVGYRVSYLVADKVCPERLKIDCVDIDCLEYVRNFVGWVSSAALRTGTENIKYKNINWTGSNFSFAGCAFEKVSISGGKFSK</sequence>
<proteinExistence type="predicted"/>
<organism evidence="1 2">
    <name type="scientific">Lachnellula willkommii</name>
    <dbReference type="NCBI Taxonomy" id="215461"/>
    <lineage>
        <taxon>Eukaryota</taxon>
        <taxon>Fungi</taxon>
        <taxon>Dikarya</taxon>
        <taxon>Ascomycota</taxon>
        <taxon>Pezizomycotina</taxon>
        <taxon>Leotiomycetes</taxon>
        <taxon>Helotiales</taxon>
        <taxon>Lachnaceae</taxon>
        <taxon>Lachnellula</taxon>
    </lineage>
</organism>
<reference evidence="1 2" key="1">
    <citation type="submission" date="2018-05" db="EMBL/GenBank/DDBJ databases">
        <title>Genome sequencing and assembly of the regulated plant pathogen Lachnellula willkommii and related sister species for the development of diagnostic species identification markers.</title>
        <authorList>
            <person name="Giroux E."/>
            <person name="Bilodeau G."/>
        </authorList>
    </citation>
    <scope>NUCLEOTIDE SEQUENCE [LARGE SCALE GENOMIC DNA]</scope>
    <source>
        <strain evidence="1 2">CBS 172.35</strain>
    </source>
</reference>
<comment type="caution">
    <text evidence="1">The sequence shown here is derived from an EMBL/GenBank/DDBJ whole genome shotgun (WGS) entry which is preliminary data.</text>
</comment>
<dbReference type="AlphaFoldDB" id="A0A559MJI5"/>
<keyword evidence="2" id="KW-1185">Reference proteome</keyword>
<accession>A0A559MJI5</accession>
<gene>
    <name evidence="1" type="ORF">LAWI1_G004224</name>
</gene>
<dbReference type="Proteomes" id="UP000315522">
    <property type="component" value="Unassembled WGS sequence"/>
</dbReference>
<protein>
    <submittedName>
        <fullName evidence="1">Uncharacterized protein</fullName>
    </submittedName>
</protein>
<evidence type="ECO:0000313" key="1">
    <source>
        <dbReference type="EMBL" id="TVY93125.1"/>
    </source>
</evidence>